<dbReference type="Proteomes" id="UP000681594">
    <property type="component" value="Unassembled WGS sequence"/>
</dbReference>
<evidence type="ECO:0000256" key="2">
    <source>
        <dbReference type="SAM" id="SignalP"/>
    </source>
</evidence>
<dbReference type="EMBL" id="JAGIZB010000001">
    <property type="protein sequence ID" value="MBP0443304.1"/>
    <property type="molecule type" value="Genomic_DNA"/>
</dbReference>
<dbReference type="RefSeq" id="WP_209377514.1">
    <property type="nucleotide sequence ID" value="NZ_JAGIZB010000001.1"/>
</dbReference>
<feature type="signal peptide" evidence="2">
    <location>
        <begin position="1"/>
        <end position="35"/>
    </location>
</feature>
<keyword evidence="4" id="KW-1185">Reference proteome</keyword>
<protein>
    <submittedName>
        <fullName evidence="3">Uncharacterized protein</fullName>
    </submittedName>
</protein>
<reference evidence="3 4" key="1">
    <citation type="submission" date="2021-03" db="EMBL/GenBank/DDBJ databases">
        <authorList>
            <person name="So Y."/>
        </authorList>
    </citation>
    <scope>NUCLEOTIDE SEQUENCE [LARGE SCALE GENOMIC DNA]</scope>
    <source>
        <strain evidence="3 4">SSH11</strain>
    </source>
</reference>
<gene>
    <name evidence="3" type="ORF">J8J14_00805</name>
</gene>
<accession>A0ABS4AAI5</accession>
<evidence type="ECO:0000256" key="1">
    <source>
        <dbReference type="SAM" id="MobiDB-lite"/>
    </source>
</evidence>
<feature type="compositionally biased region" description="Basic residues" evidence="1">
    <location>
        <begin position="102"/>
        <end position="112"/>
    </location>
</feature>
<proteinExistence type="predicted"/>
<sequence>MRDTLAKIGAWGRRIAILAALLGAPTLLAAPAAQAQPVGSVTISTGQPMAAMPVQWGPPPRPYYYGPPPRRHYHGPRHWHRPPPPPHWRRHHAYRGYPPPPPRHHRRHWHRY</sequence>
<comment type="caution">
    <text evidence="3">The sequence shown here is derived from an EMBL/GenBank/DDBJ whole genome shotgun (WGS) entry which is preliminary data.</text>
</comment>
<evidence type="ECO:0000313" key="4">
    <source>
        <dbReference type="Proteomes" id="UP000681594"/>
    </source>
</evidence>
<evidence type="ECO:0000313" key="3">
    <source>
        <dbReference type="EMBL" id="MBP0443304.1"/>
    </source>
</evidence>
<name>A0ABS4AAI5_9PROT</name>
<feature type="region of interest" description="Disordered" evidence="1">
    <location>
        <begin position="90"/>
        <end position="112"/>
    </location>
</feature>
<feature type="chain" id="PRO_5047093935" evidence="2">
    <location>
        <begin position="36"/>
        <end position="112"/>
    </location>
</feature>
<keyword evidence="2" id="KW-0732">Signal</keyword>
<organism evidence="3 4">
    <name type="scientific">Pararoseomonas baculiformis</name>
    <dbReference type="NCBI Taxonomy" id="2820812"/>
    <lineage>
        <taxon>Bacteria</taxon>
        <taxon>Pseudomonadati</taxon>
        <taxon>Pseudomonadota</taxon>
        <taxon>Alphaproteobacteria</taxon>
        <taxon>Acetobacterales</taxon>
        <taxon>Acetobacteraceae</taxon>
        <taxon>Pararoseomonas</taxon>
    </lineage>
</organism>